<reference evidence="5 6" key="2">
    <citation type="submission" date="2020-04" db="EMBL/GenBank/DDBJ databases">
        <title>Complete genome sequence of Alteromonas pelagimontana 5.12T.</title>
        <authorList>
            <person name="Sinha R.K."/>
            <person name="Krishnan K.P."/>
            <person name="Kurian J.P."/>
        </authorList>
    </citation>
    <scope>NUCLEOTIDE SEQUENCE [LARGE SCALE GENOMIC DNA]</scope>
    <source>
        <strain evidence="5 6">5.12</strain>
    </source>
</reference>
<keyword evidence="1" id="KW-0677">Repeat</keyword>
<dbReference type="Pfam" id="PF13432">
    <property type="entry name" value="TPR_16"/>
    <property type="match status" value="1"/>
</dbReference>
<evidence type="ECO:0000256" key="2">
    <source>
        <dbReference type="ARBA" id="ARBA00022803"/>
    </source>
</evidence>
<keyword evidence="2 3" id="KW-0802">TPR repeat</keyword>
<reference evidence="6" key="1">
    <citation type="submission" date="2014-12" db="EMBL/GenBank/DDBJ databases">
        <title>Complete genome sequence of a multi-drug resistant Klebsiella pneumoniae.</title>
        <authorList>
            <person name="Hua X."/>
            <person name="Chen Q."/>
            <person name="Li X."/>
            <person name="Feng Y."/>
            <person name="Ruan Z."/>
            <person name="Yu Y."/>
        </authorList>
    </citation>
    <scope>NUCLEOTIDE SEQUENCE [LARGE SCALE GENOMIC DNA]</scope>
    <source>
        <strain evidence="6">5.12</strain>
    </source>
</reference>
<dbReference type="AlphaFoldDB" id="A0A6M4MB49"/>
<dbReference type="Pfam" id="PF13174">
    <property type="entry name" value="TPR_6"/>
    <property type="match status" value="1"/>
</dbReference>
<dbReference type="SMART" id="SM00028">
    <property type="entry name" value="TPR"/>
    <property type="match status" value="8"/>
</dbReference>
<feature type="signal peptide" evidence="4">
    <location>
        <begin position="1"/>
        <end position="24"/>
    </location>
</feature>
<dbReference type="Gene3D" id="1.25.40.10">
    <property type="entry name" value="Tetratricopeptide repeat domain"/>
    <property type="match status" value="4"/>
</dbReference>
<evidence type="ECO:0000256" key="3">
    <source>
        <dbReference type="PROSITE-ProRule" id="PRU00339"/>
    </source>
</evidence>
<keyword evidence="6" id="KW-1185">Reference proteome</keyword>
<feature type="chain" id="PRO_5028972821" evidence="4">
    <location>
        <begin position="25"/>
        <end position="920"/>
    </location>
</feature>
<dbReference type="SUPFAM" id="SSF48452">
    <property type="entry name" value="TPR-like"/>
    <property type="match status" value="5"/>
</dbReference>
<dbReference type="Proteomes" id="UP000219285">
    <property type="component" value="Chromosome"/>
</dbReference>
<evidence type="ECO:0000313" key="5">
    <source>
        <dbReference type="EMBL" id="QJR80383.1"/>
    </source>
</evidence>
<dbReference type="InterPro" id="IPR014266">
    <property type="entry name" value="PEP-CTERM_TPR_PrsT"/>
</dbReference>
<dbReference type="PROSITE" id="PS51257">
    <property type="entry name" value="PROKAR_LIPOPROTEIN"/>
    <property type="match status" value="1"/>
</dbReference>
<evidence type="ECO:0000256" key="4">
    <source>
        <dbReference type="SAM" id="SignalP"/>
    </source>
</evidence>
<dbReference type="NCBIfam" id="TIGR02917">
    <property type="entry name" value="PEP_TPR_lipo"/>
    <property type="match status" value="1"/>
</dbReference>
<proteinExistence type="predicted"/>
<sequence length="920" mass="101824">MKIRTVRKSLLPLSLVLCISAGLTGCGQSMEEHLSAARQYIDAKDTDAAIIEYKNAIKAAPQAPALRFELGRAYLLKHNYDAAEKELNRALELGHPAAEVIPLLSQAYQQTGADNALAQLDYGEEGMSDDQTAEVGFYKLQALTQLGEEKEAQALIDELENLNTDSVYKDLILSYRSLLAKDIASALAQTQALYEQAPTNKDVMLQLARLYLADKQKQEAVGIYQNYVKNYPNDLTSKFALISLLVETGSTAEAEPFVDELLKRNAEHPLLNQYKGIIASSKGDYENGLKYLEKAIRNGQNAPVVRMVAGFSAYQMQDYKAASQHLSMVASSLPDNHPGLRMLADSLLRLGQSEDATEVLNRVDGELQADAALFSKAGFQLLKEGNVADARKMVDKSSELSNTAADLARLGVLQLSLNDIDGLVNLEAAAAKAPESVATQQTLLAAYVSTNQVEKARELATQWQETRPRDPMPHVYLAELALKSGDKATAEAEMSRAESLAPDSSEVKIAKAKLAVIDKDLEAAAAILTAILKAEPVNIQALTMQYGIAKEKGETSAVAKQIEKLLARSPGNEDLRLLLSRIYFTNEDFPKVLETLKPIKEDAQTPMPYWSIKGQALIRDNQAQAANVHFDKWLAQYPQDKTATLGKMLLNDAQGNYDDGLALANRFLQMRSDSQVQILKAYFLAMTREVEKSRAIIEPLPEKVKALPFVRGISARLSLLEGKGKAAIPDAMAAYQKTPNPQNTILVVASYESAGKNDQSYAFLQEHVRKYPNDTQTMMLLAERMIRQDKGGAAKLYEKILKVMPDNFVVLNNLAYLYLEEGELDKARQLAKRAVDQKPKNADAVDTLAQVMIKQGEKEKALDLYTKLGAEELRTDEVYLNYVELLIETGKRELAKRRLASRKFEREVSKERAKMLQNKL</sequence>
<evidence type="ECO:0000256" key="1">
    <source>
        <dbReference type="ARBA" id="ARBA00022737"/>
    </source>
</evidence>
<dbReference type="PANTHER" id="PTHR45586">
    <property type="entry name" value="TPR REPEAT-CONTAINING PROTEIN PA4667"/>
    <property type="match status" value="1"/>
</dbReference>
<dbReference type="RefSeq" id="WP_075608304.1">
    <property type="nucleotide sequence ID" value="NZ_CP052766.1"/>
</dbReference>
<dbReference type="InterPro" id="IPR011990">
    <property type="entry name" value="TPR-like_helical_dom_sf"/>
</dbReference>
<dbReference type="KEGG" id="apel:CA267_006140"/>
<dbReference type="EMBL" id="CP052766">
    <property type="protein sequence ID" value="QJR80383.1"/>
    <property type="molecule type" value="Genomic_DNA"/>
</dbReference>
<accession>A0A6M4MB49</accession>
<feature type="repeat" description="TPR" evidence="3">
    <location>
        <begin position="808"/>
        <end position="841"/>
    </location>
</feature>
<name>A0A6M4MB49_9ALTE</name>
<dbReference type="InterPro" id="IPR051012">
    <property type="entry name" value="CellSynth/LPSAsmb/PSIAsmb"/>
</dbReference>
<dbReference type="PROSITE" id="PS50005">
    <property type="entry name" value="TPR"/>
    <property type="match status" value="2"/>
</dbReference>
<organism evidence="5 6">
    <name type="scientific">Alteromonas pelagimontana</name>
    <dbReference type="NCBI Taxonomy" id="1858656"/>
    <lineage>
        <taxon>Bacteria</taxon>
        <taxon>Pseudomonadati</taxon>
        <taxon>Pseudomonadota</taxon>
        <taxon>Gammaproteobacteria</taxon>
        <taxon>Alteromonadales</taxon>
        <taxon>Alteromonadaceae</taxon>
        <taxon>Alteromonas/Salinimonas group</taxon>
        <taxon>Alteromonas</taxon>
    </lineage>
</organism>
<gene>
    <name evidence="5" type="primary">prsT</name>
    <name evidence="5" type="ORF">CA267_006140</name>
</gene>
<dbReference type="Pfam" id="PF14559">
    <property type="entry name" value="TPR_19"/>
    <property type="match status" value="2"/>
</dbReference>
<evidence type="ECO:0000313" key="6">
    <source>
        <dbReference type="Proteomes" id="UP000219285"/>
    </source>
</evidence>
<protein>
    <submittedName>
        <fullName evidence="5">PEP-CTERM system TPR-repeat protein PrsT</fullName>
    </submittedName>
</protein>
<dbReference type="PANTHER" id="PTHR45586:SF1">
    <property type="entry name" value="LIPOPOLYSACCHARIDE ASSEMBLY PROTEIN B"/>
    <property type="match status" value="1"/>
</dbReference>
<feature type="repeat" description="TPR" evidence="3">
    <location>
        <begin position="64"/>
        <end position="97"/>
    </location>
</feature>
<keyword evidence="4" id="KW-0732">Signal</keyword>
<dbReference type="InterPro" id="IPR019734">
    <property type="entry name" value="TPR_rpt"/>
</dbReference>
<dbReference type="OrthoDB" id="7052525at2"/>